<gene>
    <name evidence="1" type="ORF">JHL16_16670</name>
</gene>
<keyword evidence="2" id="KW-1185">Reference proteome</keyword>
<proteinExistence type="predicted"/>
<sequence>MKNFLTTTTLATAFILGTLGAGSAMAQDAQPPTKECVGDQCPSGAMGGNKEAIPDQAVPRKRLKAPEENDQMQGKRKMPEGNQVEDQTNDQVMPRKKRVGSGQQDDDNVDVRTRTRVGEGKWRFDPSRHDRRRSKTASFRFYYGGYWYPQPYWEVYSVGPRYRISCGEGRGIVAERFNRVRVIECNGGTYTYLGHRSGDTYRILLNARTGRIVGRTLI</sequence>
<accession>A0ACC5R623</accession>
<name>A0ACC5R623_9HYPH</name>
<dbReference type="Proteomes" id="UP000616151">
    <property type="component" value="Unassembled WGS sequence"/>
</dbReference>
<comment type="caution">
    <text evidence="1">The sequence shown here is derived from an EMBL/GenBank/DDBJ whole genome shotgun (WGS) entry which is preliminary data.</text>
</comment>
<organism evidence="1 2">
    <name type="scientific">Taklimakanibacter albus</name>
    <dbReference type="NCBI Taxonomy" id="2800327"/>
    <lineage>
        <taxon>Bacteria</taxon>
        <taxon>Pseudomonadati</taxon>
        <taxon>Pseudomonadota</taxon>
        <taxon>Alphaproteobacteria</taxon>
        <taxon>Hyphomicrobiales</taxon>
        <taxon>Aestuariivirgaceae</taxon>
        <taxon>Taklimakanibacter</taxon>
    </lineage>
</organism>
<dbReference type="EMBL" id="JAENHL010000007">
    <property type="protein sequence ID" value="MBK1867993.1"/>
    <property type="molecule type" value="Genomic_DNA"/>
</dbReference>
<protein>
    <submittedName>
        <fullName evidence="1">Uncharacterized protein</fullName>
    </submittedName>
</protein>
<evidence type="ECO:0000313" key="2">
    <source>
        <dbReference type="Proteomes" id="UP000616151"/>
    </source>
</evidence>
<reference evidence="1" key="1">
    <citation type="submission" date="2021-01" db="EMBL/GenBank/DDBJ databases">
        <authorList>
            <person name="Sun Q."/>
        </authorList>
    </citation>
    <scope>NUCLEOTIDE SEQUENCE</scope>
    <source>
        <strain evidence="1">YIM B02566</strain>
    </source>
</reference>
<evidence type="ECO:0000313" key="1">
    <source>
        <dbReference type="EMBL" id="MBK1867993.1"/>
    </source>
</evidence>